<dbReference type="WBParaSite" id="Pan_g7973.t1">
    <property type="protein sequence ID" value="Pan_g7973.t1"/>
    <property type="gene ID" value="Pan_g7973"/>
</dbReference>
<evidence type="ECO:0000313" key="7">
    <source>
        <dbReference type="Proteomes" id="UP000492821"/>
    </source>
</evidence>
<dbReference type="PANTHER" id="PTHR23351:SF24">
    <property type="entry name" value="ACTIVATING TRANSCRIPTION FACTOR 3-RELATED"/>
    <property type="match status" value="1"/>
</dbReference>
<dbReference type="PRINTS" id="PR00042">
    <property type="entry name" value="LEUZIPPRFOS"/>
</dbReference>
<reference evidence="8" key="2">
    <citation type="submission" date="2020-10" db="UniProtKB">
        <authorList>
            <consortium name="WormBaseParasite"/>
        </authorList>
    </citation>
    <scope>IDENTIFICATION</scope>
</reference>
<feature type="coiled-coil region" evidence="4">
    <location>
        <begin position="211"/>
        <end position="252"/>
    </location>
</feature>
<dbReference type="Pfam" id="PF00170">
    <property type="entry name" value="bZIP_1"/>
    <property type="match status" value="1"/>
</dbReference>
<dbReference type="GO" id="GO:0000978">
    <property type="term" value="F:RNA polymerase II cis-regulatory region sequence-specific DNA binding"/>
    <property type="evidence" value="ECO:0007669"/>
    <property type="project" value="TreeGrafter"/>
</dbReference>
<proteinExistence type="predicted"/>
<dbReference type="SMART" id="SM00338">
    <property type="entry name" value="BRLZ"/>
    <property type="match status" value="1"/>
</dbReference>
<sequence>MDVSTGATAVVATAPATGADFDPASVAAALPSIDLPLLQSSSHQQHALHQANGSAAATPSGFYPPSYPYATADTGTTPTVPYSSLISSYNPYSAIPPLEFNMIFNPWGFVDIAAEGPLSAAIEHQTGTTAPFLTPTFSPQVNNFGTMSRYGTRASTAANNGLESNGSGSNANRKGGRRPREEYDRSDISHEDKEKRDKRRQRNKEAAARCRKRRLDLMQTLQLQKDELERRNNQMANQYQSLQSTVQQIIQELQGHRCPMHDQLRHHIDACTNVLRQSQEFSNQIITQQHHQHMAQLNQQQQMMASNSGILPHVSNLQAGNKRSHDEISNGMDDGPIARPSTLCMKDDMNSPDSNFDDSLSTSYDMPPYKEAKFDDSPVDVQRPTSLNINNWDQTPVISTPSACLPFIKSMIPEFNNMLNQQTFLTPTAPSAVTVTSSGGPPQSDDLQTL</sequence>
<evidence type="ECO:0000313" key="8">
    <source>
        <dbReference type="WBParaSite" id="Pan_g7973.t1"/>
    </source>
</evidence>
<evidence type="ECO:0000256" key="2">
    <source>
        <dbReference type="ARBA" id="ARBA00023125"/>
    </source>
</evidence>
<dbReference type="PROSITE" id="PS50217">
    <property type="entry name" value="BZIP"/>
    <property type="match status" value="1"/>
</dbReference>
<evidence type="ECO:0000256" key="4">
    <source>
        <dbReference type="SAM" id="Coils"/>
    </source>
</evidence>
<dbReference type="InterPro" id="IPR000837">
    <property type="entry name" value="AP-1"/>
</dbReference>
<dbReference type="InterPro" id="IPR046347">
    <property type="entry name" value="bZIP_sf"/>
</dbReference>
<dbReference type="Gene3D" id="1.20.5.170">
    <property type="match status" value="1"/>
</dbReference>
<dbReference type="Proteomes" id="UP000492821">
    <property type="component" value="Unassembled WGS sequence"/>
</dbReference>
<dbReference type="PROSITE" id="PS00036">
    <property type="entry name" value="BZIP_BASIC"/>
    <property type="match status" value="1"/>
</dbReference>
<feature type="region of interest" description="Disordered" evidence="5">
    <location>
        <begin position="156"/>
        <end position="209"/>
    </location>
</feature>
<feature type="compositionally biased region" description="Low complexity" evidence="5">
    <location>
        <begin position="157"/>
        <end position="172"/>
    </location>
</feature>
<feature type="domain" description="BZIP" evidence="6">
    <location>
        <begin position="193"/>
        <end position="256"/>
    </location>
</feature>
<keyword evidence="2" id="KW-0238">DNA-binding</keyword>
<evidence type="ECO:0000259" key="6">
    <source>
        <dbReference type="PROSITE" id="PS50217"/>
    </source>
</evidence>
<keyword evidence="1" id="KW-0805">Transcription regulation</keyword>
<dbReference type="GO" id="GO:0000981">
    <property type="term" value="F:DNA-binding transcription factor activity, RNA polymerase II-specific"/>
    <property type="evidence" value="ECO:0007669"/>
    <property type="project" value="TreeGrafter"/>
</dbReference>
<name>A0A7E4W8R2_PANRE</name>
<keyword evidence="3" id="KW-0804">Transcription</keyword>
<evidence type="ECO:0000256" key="5">
    <source>
        <dbReference type="SAM" id="MobiDB-lite"/>
    </source>
</evidence>
<protein>
    <submittedName>
        <fullName evidence="8">BZIP domain-containing protein</fullName>
    </submittedName>
</protein>
<feature type="compositionally biased region" description="Basic and acidic residues" evidence="5">
    <location>
        <begin position="178"/>
        <end position="195"/>
    </location>
</feature>
<accession>A0A7E4W8R2</accession>
<keyword evidence="4" id="KW-0175">Coiled coil</keyword>
<dbReference type="InterPro" id="IPR004827">
    <property type="entry name" value="bZIP"/>
</dbReference>
<feature type="region of interest" description="Disordered" evidence="5">
    <location>
        <begin position="431"/>
        <end position="450"/>
    </location>
</feature>
<dbReference type="GO" id="GO:0005634">
    <property type="term" value="C:nucleus"/>
    <property type="evidence" value="ECO:0007669"/>
    <property type="project" value="TreeGrafter"/>
</dbReference>
<evidence type="ECO:0000256" key="1">
    <source>
        <dbReference type="ARBA" id="ARBA00023015"/>
    </source>
</evidence>
<evidence type="ECO:0000256" key="3">
    <source>
        <dbReference type="ARBA" id="ARBA00023163"/>
    </source>
</evidence>
<dbReference type="SUPFAM" id="SSF57959">
    <property type="entry name" value="Leucine zipper domain"/>
    <property type="match status" value="1"/>
</dbReference>
<keyword evidence="7" id="KW-1185">Reference proteome</keyword>
<reference evidence="7" key="1">
    <citation type="journal article" date="2013" name="Genetics">
        <title>The draft genome and transcriptome of Panagrellus redivivus are shaped by the harsh demands of a free-living lifestyle.</title>
        <authorList>
            <person name="Srinivasan J."/>
            <person name="Dillman A.R."/>
            <person name="Macchietto M.G."/>
            <person name="Heikkinen L."/>
            <person name="Lakso M."/>
            <person name="Fracchia K.M."/>
            <person name="Antoshechkin I."/>
            <person name="Mortazavi A."/>
            <person name="Wong G."/>
            <person name="Sternberg P.W."/>
        </authorList>
    </citation>
    <scope>NUCLEOTIDE SEQUENCE [LARGE SCALE GENOMIC DNA]</scope>
    <source>
        <strain evidence="7">MT8872</strain>
    </source>
</reference>
<dbReference type="CDD" id="cd14699">
    <property type="entry name" value="bZIP_Fos_like"/>
    <property type="match status" value="1"/>
</dbReference>
<dbReference type="PANTHER" id="PTHR23351">
    <property type="entry name" value="FOS TRANSCRIPTION FACTOR-RELATED"/>
    <property type="match status" value="1"/>
</dbReference>
<dbReference type="AlphaFoldDB" id="A0A7E4W8R2"/>
<organism evidence="7 8">
    <name type="scientific">Panagrellus redivivus</name>
    <name type="common">Microworm</name>
    <dbReference type="NCBI Taxonomy" id="6233"/>
    <lineage>
        <taxon>Eukaryota</taxon>
        <taxon>Metazoa</taxon>
        <taxon>Ecdysozoa</taxon>
        <taxon>Nematoda</taxon>
        <taxon>Chromadorea</taxon>
        <taxon>Rhabditida</taxon>
        <taxon>Tylenchina</taxon>
        <taxon>Panagrolaimomorpha</taxon>
        <taxon>Panagrolaimoidea</taxon>
        <taxon>Panagrolaimidae</taxon>
        <taxon>Panagrellus</taxon>
    </lineage>
</organism>